<dbReference type="Proteomes" id="UP000541426">
    <property type="component" value="Unassembled WGS sequence"/>
</dbReference>
<keyword evidence="6 11" id="KW-0418">Kinase</keyword>
<keyword evidence="5" id="KW-0547">Nucleotide-binding</keyword>
<evidence type="ECO:0000256" key="5">
    <source>
        <dbReference type="ARBA" id="ARBA00022741"/>
    </source>
</evidence>
<dbReference type="EMBL" id="JACIEJ010000001">
    <property type="protein sequence ID" value="MBB3984084.1"/>
    <property type="molecule type" value="Genomic_DNA"/>
</dbReference>
<evidence type="ECO:0000313" key="12">
    <source>
        <dbReference type="Proteomes" id="UP000541426"/>
    </source>
</evidence>
<gene>
    <name evidence="11" type="ORF">GGQ68_000395</name>
</gene>
<keyword evidence="7" id="KW-0067">ATP-binding</keyword>
<dbReference type="RefSeq" id="WP_183962702.1">
    <property type="nucleotide sequence ID" value="NZ_JACIEJ010000001.1"/>
</dbReference>
<feature type="transmembrane region" description="Helical" evidence="9">
    <location>
        <begin position="160"/>
        <end position="180"/>
    </location>
</feature>
<feature type="transmembrane region" description="Helical" evidence="9">
    <location>
        <begin position="105"/>
        <end position="122"/>
    </location>
</feature>
<feature type="transmembrane region" description="Helical" evidence="9">
    <location>
        <begin position="129"/>
        <end position="148"/>
    </location>
</feature>
<evidence type="ECO:0000256" key="1">
    <source>
        <dbReference type="ARBA" id="ARBA00000085"/>
    </source>
</evidence>
<protein>
    <recommendedName>
        <fullName evidence="2">histidine kinase</fullName>
        <ecNumber evidence="2">2.7.13.3</ecNumber>
    </recommendedName>
</protein>
<accession>A0A7W6DK87</accession>
<sequence>MMPQDARQDMQLLHEVEYGVPQELIMRLVGICVGAVMMYIYDASLLPVAWCLGYLVSHAVHYRFVTSRLDQAEPHDLVTAGVLYLVVVVSFMWLPSYYAMQHDPIQLYIGTVLITSTMVYQIRRGDRHLWLSWAQILIFAVMVTVVMASHLHDFTRPIEWIGAIFVTCAGFVYVGLAMLYSRKSRLETEEAAQRLAQDQKMSAIGRLAGGVAHDFNNMLTVVKGNLELYHLLDDPQDRADAVHEAQMAAERAEEVVHHLLVYARKAPMRPRVMDANEAVVKTMTLIRTMVPEGIEKQVDRWHHRLPMEVDDGQFATALLNLVKNSVDAMSGQGTLLVKLSLETIPEEQLLTSGTRLAPGKYVAICVRDSGSGIPPEILARVSEPFFTTKPTGKGTGLGLSMVAGFLQSAGGGLCVRSDAAGTAVTMLIPAREIQGAPLPNTKAAALADTSGIAP</sequence>
<evidence type="ECO:0000256" key="7">
    <source>
        <dbReference type="ARBA" id="ARBA00022840"/>
    </source>
</evidence>
<comment type="caution">
    <text evidence="11">The sequence shown here is derived from an EMBL/GenBank/DDBJ whole genome shotgun (WGS) entry which is preliminary data.</text>
</comment>
<evidence type="ECO:0000256" key="6">
    <source>
        <dbReference type="ARBA" id="ARBA00022777"/>
    </source>
</evidence>
<keyword evidence="12" id="KW-1185">Reference proteome</keyword>
<proteinExistence type="predicted"/>
<keyword evidence="9" id="KW-0812">Transmembrane</keyword>
<reference evidence="11 12" key="1">
    <citation type="submission" date="2020-08" db="EMBL/GenBank/DDBJ databases">
        <title>Genomic Encyclopedia of Type Strains, Phase IV (KMG-IV): sequencing the most valuable type-strain genomes for metagenomic binning, comparative biology and taxonomic classification.</title>
        <authorList>
            <person name="Goeker M."/>
        </authorList>
    </citation>
    <scope>NUCLEOTIDE SEQUENCE [LARGE SCALE GENOMIC DNA]</scope>
    <source>
        <strain evidence="11 12">DSM 102235</strain>
    </source>
</reference>
<dbReference type="SUPFAM" id="SSF55874">
    <property type="entry name" value="ATPase domain of HSP90 chaperone/DNA topoisomerase II/histidine kinase"/>
    <property type="match status" value="1"/>
</dbReference>
<evidence type="ECO:0000256" key="8">
    <source>
        <dbReference type="ARBA" id="ARBA00023012"/>
    </source>
</evidence>
<dbReference type="Gene3D" id="1.10.287.130">
    <property type="match status" value="1"/>
</dbReference>
<feature type="transmembrane region" description="Helical" evidence="9">
    <location>
        <begin position="24"/>
        <end position="41"/>
    </location>
</feature>
<dbReference type="SMART" id="SM00387">
    <property type="entry name" value="HATPase_c"/>
    <property type="match status" value="1"/>
</dbReference>
<feature type="transmembrane region" description="Helical" evidence="9">
    <location>
        <begin position="47"/>
        <end position="65"/>
    </location>
</feature>
<feature type="domain" description="Histidine kinase" evidence="10">
    <location>
        <begin position="210"/>
        <end position="432"/>
    </location>
</feature>
<evidence type="ECO:0000256" key="3">
    <source>
        <dbReference type="ARBA" id="ARBA00022553"/>
    </source>
</evidence>
<feature type="transmembrane region" description="Helical" evidence="9">
    <location>
        <begin position="77"/>
        <end position="99"/>
    </location>
</feature>
<evidence type="ECO:0000256" key="2">
    <source>
        <dbReference type="ARBA" id="ARBA00012438"/>
    </source>
</evidence>
<keyword evidence="9" id="KW-0472">Membrane</keyword>
<dbReference type="GO" id="GO:0000155">
    <property type="term" value="F:phosphorelay sensor kinase activity"/>
    <property type="evidence" value="ECO:0007669"/>
    <property type="project" value="InterPro"/>
</dbReference>
<dbReference type="InterPro" id="IPR036890">
    <property type="entry name" value="HATPase_C_sf"/>
</dbReference>
<dbReference type="Pfam" id="PF02518">
    <property type="entry name" value="HATPase_c"/>
    <property type="match status" value="1"/>
</dbReference>
<evidence type="ECO:0000256" key="4">
    <source>
        <dbReference type="ARBA" id="ARBA00022679"/>
    </source>
</evidence>
<dbReference type="Gene3D" id="3.30.565.10">
    <property type="entry name" value="Histidine kinase-like ATPase, C-terminal domain"/>
    <property type="match status" value="1"/>
</dbReference>
<keyword evidence="9" id="KW-1133">Transmembrane helix</keyword>
<comment type="catalytic activity">
    <reaction evidence="1">
        <text>ATP + protein L-histidine = ADP + protein N-phospho-L-histidine.</text>
        <dbReference type="EC" id="2.7.13.3"/>
    </reaction>
</comment>
<dbReference type="InterPro" id="IPR004358">
    <property type="entry name" value="Sig_transdc_His_kin-like_C"/>
</dbReference>
<dbReference type="InterPro" id="IPR005467">
    <property type="entry name" value="His_kinase_dom"/>
</dbReference>
<dbReference type="SUPFAM" id="SSF47384">
    <property type="entry name" value="Homodimeric domain of signal transducing histidine kinase"/>
    <property type="match status" value="1"/>
</dbReference>
<dbReference type="CDD" id="cd00082">
    <property type="entry name" value="HisKA"/>
    <property type="match status" value="1"/>
</dbReference>
<dbReference type="PROSITE" id="PS50109">
    <property type="entry name" value="HIS_KIN"/>
    <property type="match status" value="1"/>
</dbReference>
<keyword evidence="4" id="KW-0808">Transferase</keyword>
<keyword evidence="8" id="KW-0902">Two-component regulatory system</keyword>
<dbReference type="PANTHER" id="PTHR43065">
    <property type="entry name" value="SENSOR HISTIDINE KINASE"/>
    <property type="match status" value="1"/>
</dbReference>
<dbReference type="InterPro" id="IPR003594">
    <property type="entry name" value="HATPase_dom"/>
</dbReference>
<dbReference type="EC" id="2.7.13.3" evidence="2"/>
<evidence type="ECO:0000256" key="9">
    <source>
        <dbReference type="SAM" id="Phobius"/>
    </source>
</evidence>
<dbReference type="AlphaFoldDB" id="A0A7W6DK87"/>
<dbReference type="InterPro" id="IPR003661">
    <property type="entry name" value="HisK_dim/P_dom"/>
</dbReference>
<dbReference type="PRINTS" id="PR00344">
    <property type="entry name" value="BCTRLSENSOR"/>
</dbReference>
<dbReference type="InterPro" id="IPR036097">
    <property type="entry name" value="HisK_dim/P_sf"/>
</dbReference>
<evidence type="ECO:0000259" key="10">
    <source>
        <dbReference type="PROSITE" id="PS50109"/>
    </source>
</evidence>
<organism evidence="11 12">
    <name type="scientific">Sagittula marina</name>
    <dbReference type="NCBI Taxonomy" id="943940"/>
    <lineage>
        <taxon>Bacteria</taxon>
        <taxon>Pseudomonadati</taxon>
        <taxon>Pseudomonadota</taxon>
        <taxon>Alphaproteobacteria</taxon>
        <taxon>Rhodobacterales</taxon>
        <taxon>Roseobacteraceae</taxon>
        <taxon>Sagittula</taxon>
    </lineage>
</organism>
<name>A0A7W6DK87_9RHOB</name>
<dbReference type="PANTHER" id="PTHR43065:SF46">
    <property type="entry name" value="C4-DICARBOXYLATE TRANSPORT SENSOR PROTEIN DCTB"/>
    <property type="match status" value="1"/>
</dbReference>
<keyword evidence="3" id="KW-0597">Phosphoprotein</keyword>
<evidence type="ECO:0000313" key="11">
    <source>
        <dbReference type="EMBL" id="MBB3984084.1"/>
    </source>
</evidence>
<dbReference type="GO" id="GO:0005524">
    <property type="term" value="F:ATP binding"/>
    <property type="evidence" value="ECO:0007669"/>
    <property type="project" value="UniProtKB-KW"/>
</dbReference>